<feature type="region of interest" description="Disordered" evidence="1">
    <location>
        <begin position="408"/>
        <end position="448"/>
    </location>
</feature>
<feature type="compositionally biased region" description="Low complexity" evidence="1">
    <location>
        <begin position="45"/>
        <end position="55"/>
    </location>
</feature>
<protein>
    <submittedName>
        <fullName evidence="3">Uncharacterized protein LOC110200680 isoform X2</fullName>
    </submittedName>
</protein>
<evidence type="ECO:0000313" key="3">
    <source>
        <dbReference type="RefSeq" id="XP_020831730.1"/>
    </source>
</evidence>
<feature type="compositionally biased region" description="Polar residues" evidence="1">
    <location>
        <begin position="251"/>
        <end position="262"/>
    </location>
</feature>
<dbReference type="RefSeq" id="XP_020831730.1">
    <property type="nucleotide sequence ID" value="XM_020976071.1"/>
</dbReference>
<feature type="compositionally biased region" description="Polar residues" evidence="1">
    <location>
        <begin position="417"/>
        <end position="448"/>
    </location>
</feature>
<feature type="compositionally biased region" description="Polar residues" evidence="1">
    <location>
        <begin position="222"/>
        <end position="244"/>
    </location>
</feature>
<evidence type="ECO:0000256" key="1">
    <source>
        <dbReference type="SAM" id="MobiDB-lite"/>
    </source>
</evidence>
<organism evidence="2 3">
    <name type="scientific">Phascolarctos cinereus</name>
    <name type="common">Koala</name>
    <dbReference type="NCBI Taxonomy" id="38626"/>
    <lineage>
        <taxon>Eukaryota</taxon>
        <taxon>Metazoa</taxon>
        <taxon>Chordata</taxon>
        <taxon>Craniata</taxon>
        <taxon>Vertebrata</taxon>
        <taxon>Euteleostomi</taxon>
        <taxon>Mammalia</taxon>
        <taxon>Metatheria</taxon>
        <taxon>Diprotodontia</taxon>
        <taxon>Phascolarctidae</taxon>
        <taxon>Phascolarctos</taxon>
    </lineage>
</organism>
<dbReference type="Proteomes" id="UP000515140">
    <property type="component" value="Unplaced"/>
</dbReference>
<reference evidence="3" key="1">
    <citation type="submission" date="2025-08" db="UniProtKB">
        <authorList>
            <consortium name="RefSeq"/>
        </authorList>
    </citation>
    <scope>IDENTIFICATION</scope>
    <source>
        <tissue evidence="3">Spleen</tissue>
    </source>
</reference>
<feature type="region of interest" description="Disordered" evidence="1">
    <location>
        <begin position="16"/>
        <end position="111"/>
    </location>
</feature>
<name>A0A6P5JC28_PHACI</name>
<accession>A0A6P5JC28</accession>
<dbReference type="AlphaFoldDB" id="A0A6P5JC28"/>
<gene>
    <name evidence="3" type="primary">LOC110200680</name>
</gene>
<dbReference type="GeneID" id="110200680"/>
<sequence>MSFRSPLKSRESIQYPSNLGLISVKSPQFPPSSVPRSLTLKTEEVPPLLLPVSPTESRESSDLPDTGLPKEDTQSPSILGPISVSKFTQLSHSSDKSVPREASQVPSTHLTVTESEPIQPISLFDISSSTVGIEEIMSFRSPLKSGESIQYPSNLGLILVNKSIQFPSSSAPSSLTMKTEEVPYFLPPFCPKESRQFSDLLDTSLPKEDTQSPSILGPVSVSKCTQASHSSDESLPTETLQVPSTHMAVTESKSTQPTSLSDASPPDVGIEEVQSFPGPLKSRESIKHPSNLGLISVNKSTQFPSSSVLNLLNVNAEEFPSVLLPFCPTESRQFSDLPDTGLPKEDTRSPSILGPVPITYIQQISTNSIFLWPFSEQIYKFLLSLTQVQQANAKNVCPFQALSSKESIHPKVPELSDPSSPTESLKLPSTSGTVLQDHQQITQNVHLP</sequence>
<evidence type="ECO:0000313" key="2">
    <source>
        <dbReference type="Proteomes" id="UP000515140"/>
    </source>
</evidence>
<keyword evidence="2" id="KW-1185">Reference proteome</keyword>
<feature type="region of interest" description="Disordered" evidence="1">
    <location>
        <begin position="204"/>
        <end position="283"/>
    </location>
</feature>
<proteinExistence type="predicted"/>